<dbReference type="Pfam" id="PF00528">
    <property type="entry name" value="BPD_transp_1"/>
    <property type="match status" value="1"/>
</dbReference>
<comment type="similarity">
    <text evidence="3">Belongs to the binding-protein-dependent transport system permease family. HisMQ subfamily.</text>
</comment>
<evidence type="ECO:0000256" key="10">
    <source>
        <dbReference type="RuleBase" id="RU363032"/>
    </source>
</evidence>
<dbReference type="STRING" id="765952.PUV_06210"/>
<dbReference type="PROSITE" id="PS50928">
    <property type="entry name" value="ABC_TM1"/>
    <property type="match status" value="1"/>
</dbReference>
<sequence length="218" mass="23578">MSEELLLIKSLPLLLQGAFSTIQIAIVSILIGLCCGIILGILNCHKMRNPTSSCLINGFVWIVRGTPLFVQVLIVYYALPEVIGLSLSPFVAGVTALGINSTAYISEIVRGGINAIPEGQWEAAHVIGLKSWQTLKGIILPQMLRITLPSLTNELTALIKETSILMVIGVAELTKVSKDIVTRELDPMTIYLTAACLYLVMTSSVSILAQFIQKRGQA</sequence>
<evidence type="ECO:0000256" key="5">
    <source>
        <dbReference type="ARBA" id="ARBA00022475"/>
    </source>
</evidence>
<evidence type="ECO:0000256" key="2">
    <source>
        <dbReference type="ARBA" id="ARBA00004429"/>
    </source>
</evidence>
<dbReference type="AlphaFoldDB" id="F8KXA1"/>
<evidence type="ECO:0000256" key="4">
    <source>
        <dbReference type="ARBA" id="ARBA00022448"/>
    </source>
</evidence>
<keyword evidence="9 10" id="KW-0472">Membrane</keyword>
<evidence type="ECO:0000256" key="3">
    <source>
        <dbReference type="ARBA" id="ARBA00010072"/>
    </source>
</evidence>
<evidence type="ECO:0000259" key="11">
    <source>
        <dbReference type="PROSITE" id="PS50928"/>
    </source>
</evidence>
<keyword evidence="13" id="KW-1185">Reference proteome</keyword>
<dbReference type="GO" id="GO:0006865">
    <property type="term" value="P:amino acid transport"/>
    <property type="evidence" value="ECO:0007669"/>
    <property type="project" value="UniProtKB-KW"/>
</dbReference>
<evidence type="ECO:0000256" key="9">
    <source>
        <dbReference type="ARBA" id="ARBA00023136"/>
    </source>
</evidence>
<organism evidence="12 13">
    <name type="scientific">Parachlamydia acanthamoebae (strain UV7)</name>
    <dbReference type="NCBI Taxonomy" id="765952"/>
    <lineage>
        <taxon>Bacteria</taxon>
        <taxon>Pseudomonadati</taxon>
        <taxon>Chlamydiota</taxon>
        <taxon>Chlamydiia</taxon>
        <taxon>Parachlamydiales</taxon>
        <taxon>Parachlamydiaceae</taxon>
        <taxon>Parachlamydia</taxon>
    </lineage>
</organism>
<dbReference type="GO" id="GO:0043190">
    <property type="term" value="C:ATP-binding cassette (ABC) transporter complex"/>
    <property type="evidence" value="ECO:0007669"/>
    <property type="project" value="InterPro"/>
</dbReference>
<feature type="domain" description="ABC transmembrane type-1" evidence="11">
    <location>
        <begin position="18"/>
        <end position="209"/>
    </location>
</feature>
<keyword evidence="7" id="KW-0029">Amino-acid transport</keyword>
<dbReference type="GO" id="GO:0022857">
    <property type="term" value="F:transmembrane transporter activity"/>
    <property type="evidence" value="ECO:0007669"/>
    <property type="project" value="InterPro"/>
</dbReference>
<evidence type="ECO:0000313" key="12">
    <source>
        <dbReference type="EMBL" id="CCB85571.1"/>
    </source>
</evidence>
<evidence type="ECO:0000256" key="1">
    <source>
        <dbReference type="ARBA" id="ARBA00003159"/>
    </source>
</evidence>
<evidence type="ECO:0000256" key="6">
    <source>
        <dbReference type="ARBA" id="ARBA00022692"/>
    </source>
</evidence>
<dbReference type="InterPro" id="IPR043429">
    <property type="entry name" value="ArtM/GltK/GlnP/TcyL/YhdX-like"/>
</dbReference>
<keyword evidence="5" id="KW-1003">Cell membrane</keyword>
<dbReference type="OrthoDB" id="9805999at2"/>
<keyword evidence="4 10" id="KW-0813">Transport</keyword>
<accession>F8KXA1</accession>
<dbReference type="InterPro" id="IPR010065">
    <property type="entry name" value="AA_ABC_transptr_permease_3TM"/>
</dbReference>
<dbReference type="eggNOG" id="COG0765">
    <property type="taxonomic scope" value="Bacteria"/>
</dbReference>
<dbReference type="KEGG" id="puv:PUV_06210"/>
<feature type="transmembrane region" description="Helical" evidence="10">
    <location>
        <begin position="54"/>
        <end position="79"/>
    </location>
</feature>
<dbReference type="PANTHER" id="PTHR30614:SF20">
    <property type="entry name" value="GLUTAMINE TRANSPORT SYSTEM PERMEASE PROTEIN GLNP"/>
    <property type="match status" value="1"/>
</dbReference>
<evidence type="ECO:0000256" key="7">
    <source>
        <dbReference type="ARBA" id="ARBA00022970"/>
    </source>
</evidence>
<evidence type="ECO:0000313" key="13">
    <source>
        <dbReference type="Proteomes" id="UP000000495"/>
    </source>
</evidence>
<reference evidence="12 13" key="2">
    <citation type="journal article" date="2011" name="Mol. Biol. Evol.">
        <title>Unity in variety--the pan-genome of the Chlamydiae.</title>
        <authorList>
            <person name="Collingro A."/>
            <person name="Tischler P."/>
            <person name="Weinmaier T."/>
            <person name="Penz T."/>
            <person name="Heinz E."/>
            <person name="Brunham R.C."/>
            <person name="Read T.D."/>
            <person name="Bavoil P.M."/>
            <person name="Sachse K."/>
            <person name="Kahane S."/>
            <person name="Friedman M.G."/>
            <person name="Rattei T."/>
            <person name="Myers G.S."/>
            <person name="Horn M."/>
        </authorList>
    </citation>
    <scope>NUCLEOTIDE SEQUENCE [LARGE SCALE GENOMIC DNA]</scope>
    <source>
        <strain evidence="13">UV7</strain>
    </source>
</reference>
<dbReference type="RefSeq" id="WP_013924477.1">
    <property type="nucleotide sequence ID" value="NC_015702.1"/>
</dbReference>
<dbReference type="NCBIfam" id="TIGR01726">
    <property type="entry name" value="HEQRo_perm_3TM"/>
    <property type="match status" value="1"/>
</dbReference>
<protein>
    <submittedName>
        <fullName evidence="12">Putative glutamine transport system permease protein glnP</fullName>
    </submittedName>
</protein>
<dbReference type="Gene3D" id="1.10.3720.10">
    <property type="entry name" value="MetI-like"/>
    <property type="match status" value="1"/>
</dbReference>
<dbReference type="InterPro" id="IPR035906">
    <property type="entry name" value="MetI-like_sf"/>
</dbReference>
<comment type="function">
    <text evidence="1">Part of the binding-protein-dependent transport system for glutamine; probably responsible for the translocation of the substrate across the membrane.</text>
</comment>
<dbReference type="SUPFAM" id="SSF161098">
    <property type="entry name" value="MetI-like"/>
    <property type="match status" value="1"/>
</dbReference>
<proteinExistence type="inferred from homology"/>
<dbReference type="EMBL" id="FR872580">
    <property type="protein sequence ID" value="CCB85571.1"/>
    <property type="molecule type" value="Genomic_DNA"/>
</dbReference>
<dbReference type="CDD" id="cd06261">
    <property type="entry name" value="TM_PBP2"/>
    <property type="match status" value="1"/>
</dbReference>
<keyword evidence="6 10" id="KW-0812">Transmembrane</keyword>
<gene>
    <name evidence="12" type="primary">glnP</name>
    <name evidence="12" type="ordered locus">PUV_06210</name>
</gene>
<reference key="1">
    <citation type="journal article" date="2011" name="Mol. Biol. Evol.">
        <title>Unity in variety -- the pan-genome of the Chlamydiae.</title>
        <authorList>
            <person name="Collingro A."/>
            <person name="Tischler P."/>
            <person name="Weinmaier T."/>
            <person name="Penz T."/>
            <person name="Heinz E."/>
            <person name="Brunham R.C."/>
            <person name="Read T.D."/>
            <person name="Bavoil P.M."/>
            <person name="Sachse K."/>
            <person name="Kahane S."/>
            <person name="Friedman M.G."/>
            <person name="Rattei T."/>
            <person name="Myers G.S.A."/>
            <person name="Horn M."/>
        </authorList>
    </citation>
    <scope>NUCLEOTIDE SEQUENCE</scope>
    <source>
        <strain>UV7</strain>
    </source>
</reference>
<name>F8KXA1_PARAV</name>
<evidence type="ECO:0000256" key="8">
    <source>
        <dbReference type="ARBA" id="ARBA00022989"/>
    </source>
</evidence>
<feature type="transmembrane region" description="Helical" evidence="10">
    <location>
        <begin position="20"/>
        <end position="42"/>
    </location>
</feature>
<dbReference type="PANTHER" id="PTHR30614">
    <property type="entry name" value="MEMBRANE COMPONENT OF AMINO ACID ABC TRANSPORTER"/>
    <property type="match status" value="1"/>
</dbReference>
<dbReference type="Proteomes" id="UP000000495">
    <property type="component" value="Chromosome"/>
</dbReference>
<dbReference type="InterPro" id="IPR000515">
    <property type="entry name" value="MetI-like"/>
</dbReference>
<dbReference type="HOGENOM" id="CLU_019602_1_1_0"/>
<comment type="subcellular location">
    <subcellularLocation>
        <location evidence="2">Cell inner membrane</location>
        <topology evidence="2">Multi-pass membrane protein</topology>
    </subcellularLocation>
    <subcellularLocation>
        <location evidence="10">Cell membrane</location>
        <topology evidence="10">Multi-pass membrane protein</topology>
    </subcellularLocation>
</comment>
<keyword evidence="8 10" id="KW-1133">Transmembrane helix</keyword>
<feature type="transmembrane region" description="Helical" evidence="10">
    <location>
        <begin position="190"/>
        <end position="212"/>
    </location>
</feature>